<reference evidence="2 4" key="3">
    <citation type="journal article" date="2024" name="Syst. Appl. Microbiol.">
        <title>Helicobacter cappadocius sp. nov., from lizards: The first psychrotrophic Helicobacter species.</title>
        <authorList>
            <person name="Aydin F."/>
            <person name="Tarhane S."/>
            <person name="Karakaya E."/>
            <person name="Abay S."/>
            <person name="Kayman T."/>
            <person name="Guran O."/>
            <person name="Bozkurt E."/>
            <person name="Uzum N."/>
            <person name="Avci A."/>
            <person name="Olgun K."/>
            <person name="Jablonski D."/>
            <person name="Guran C."/>
            <person name="Burcin Saticioglu I."/>
        </authorList>
    </citation>
    <scope>NUCLEOTIDE SEQUENCE [LARGE SCALE GENOMIC DNA]</scope>
    <source>
        <strain evidence="2">Faydin-H75</strain>
        <strain evidence="4">faydin-H76</strain>
    </source>
</reference>
<feature type="transmembrane region" description="Helical" evidence="1">
    <location>
        <begin position="161"/>
        <end position="179"/>
    </location>
</feature>
<dbReference type="PANTHER" id="PTHR40115">
    <property type="entry name" value="INNER MEMBRANE PROTEIN WITH PEPSY TM HELIX"/>
    <property type="match status" value="1"/>
</dbReference>
<dbReference type="EMBL" id="JAUPEV010000005">
    <property type="protein sequence ID" value="MDO7253160.1"/>
    <property type="molecule type" value="Genomic_DNA"/>
</dbReference>
<protein>
    <submittedName>
        <fullName evidence="3">PepSY domain-containing protein</fullName>
    </submittedName>
</protein>
<sequence>MKLKKFSRQFHIYVSVFLLPMALLFAITGIVYILGVNQDFGATKQKWVIEETIPQEKQFDYLIDFMRKNNISFPQNIEPKQYRGTLMIGSAKYAVTINSQEGKTIIQSIKRSFLGNMIMLHKAKAKWYFDILSIAFGLALVLFYVSGVIMTAFCKNNRKEILISLVLGFIVTAILAYISL</sequence>
<dbReference type="AlphaFoldDB" id="A0AA90SSB7"/>
<dbReference type="InterPro" id="IPR005625">
    <property type="entry name" value="PepSY-ass_TM"/>
</dbReference>
<accession>A0AA90SSB7</accession>
<gene>
    <name evidence="2" type="ORF">Q5I04_04455</name>
    <name evidence="3" type="ORF">Q5I06_02810</name>
</gene>
<dbReference type="EMBL" id="JAUYZK010000003">
    <property type="protein sequence ID" value="MDP2538714.1"/>
    <property type="molecule type" value="Genomic_DNA"/>
</dbReference>
<feature type="transmembrane region" description="Helical" evidence="1">
    <location>
        <begin position="127"/>
        <end position="149"/>
    </location>
</feature>
<evidence type="ECO:0000256" key="1">
    <source>
        <dbReference type="SAM" id="Phobius"/>
    </source>
</evidence>
<feature type="transmembrane region" description="Helical" evidence="1">
    <location>
        <begin position="12"/>
        <end position="34"/>
    </location>
</feature>
<dbReference type="PANTHER" id="PTHR40115:SF1">
    <property type="entry name" value="INNER MEMBRANE PROTEIN WITH PEPSY TM HELIX"/>
    <property type="match status" value="1"/>
</dbReference>
<reference evidence="2" key="2">
    <citation type="submission" date="2023-07" db="EMBL/GenBank/DDBJ databases">
        <authorList>
            <person name="Aydin F."/>
            <person name="Tarhane S."/>
            <person name="Saticioglu I.B."/>
            <person name="Karakaya E."/>
            <person name="Abay S."/>
            <person name="Guran O."/>
            <person name="Bozkurt E."/>
            <person name="Uzum N."/>
            <person name="Olgun K."/>
            <person name="Jablonski D."/>
        </authorList>
    </citation>
    <scope>NUCLEOTIDE SEQUENCE</scope>
    <source>
        <strain evidence="2">Faydin-H75</strain>
    </source>
</reference>
<evidence type="ECO:0000313" key="5">
    <source>
        <dbReference type="Proteomes" id="UP001240777"/>
    </source>
</evidence>
<dbReference type="Proteomes" id="UP001240777">
    <property type="component" value="Unassembled WGS sequence"/>
</dbReference>
<dbReference type="Pfam" id="PF03929">
    <property type="entry name" value="PepSY_TM"/>
    <property type="match status" value="1"/>
</dbReference>
<evidence type="ECO:0000313" key="3">
    <source>
        <dbReference type="EMBL" id="MDP2538714.1"/>
    </source>
</evidence>
<dbReference type="Proteomes" id="UP001177258">
    <property type="component" value="Unassembled WGS sequence"/>
</dbReference>
<keyword evidence="1" id="KW-1133">Transmembrane helix</keyword>
<keyword evidence="1" id="KW-0472">Membrane</keyword>
<evidence type="ECO:0000313" key="4">
    <source>
        <dbReference type="Proteomes" id="UP001177258"/>
    </source>
</evidence>
<proteinExistence type="predicted"/>
<evidence type="ECO:0000313" key="2">
    <source>
        <dbReference type="EMBL" id="MDO7253160.1"/>
    </source>
</evidence>
<comment type="caution">
    <text evidence="3">The sequence shown here is derived from an EMBL/GenBank/DDBJ whole genome shotgun (WGS) entry which is preliminary data.</text>
</comment>
<keyword evidence="5" id="KW-1185">Reference proteome</keyword>
<keyword evidence="1" id="KW-0812">Transmembrane</keyword>
<reference evidence="3 5" key="1">
    <citation type="submission" date="2023-07" db="EMBL/GenBank/DDBJ databases">
        <title>Unpublished Manusciprt.</title>
        <authorList>
            <person name="Aydin F."/>
            <person name="Tarhane S."/>
            <person name="Saticioglu I.B."/>
            <person name="Karakaya E."/>
            <person name="Abay S."/>
            <person name="Guran O."/>
            <person name="Bozkurt E."/>
            <person name="Uzum N."/>
            <person name="Olgun K."/>
            <person name="Jablonski D."/>
        </authorList>
    </citation>
    <scope>NUCLEOTIDE SEQUENCE</scope>
    <source>
        <strain evidence="5">faydin-H75</strain>
        <strain evidence="3">Faydin-H76</strain>
    </source>
</reference>
<dbReference type="RefSeq" id="WP_305517003.1">
    <property type="nucleotide sequence ID" value="NZ_JAUPEV010000005.1"/>
</dbReference>
<organism evidence="3 4">
    <name type="scientific">Helicobacter cappadocius</name>
    <dbReference type="NCBI Taxonomy" id="3063998"/>
    <lineage>
        <taxon>Bacteria</taxon>
        <taxon>Pseudomonadati</taxon>
        <taxon>Campylobacterota</taxon>
        <taxon>Epsilonproteobacteria</taxon>
        <taxon>Campylobacterales</taxon>
        <taxon>Helicobacteraceae</taxon>
        <taxon>Helicobacter</taxon>
    </lineage>
</organism>
<dbReference type="InterPro" id="IPR032307">
    <property type="entry name" value="PepSY_TM-like_2"/>
</dbReference>
<name>A0AA90SSB7_9HELI</name>